<sequence length="358" mass="41142">MEQIKYLVIALSLVAFNQLTAQYTDEINTNRPGNSAGAFSVGKNVLQIEGGLYYLSESHSVLNYTANGYGADLTTRYGLLKEQLELSLDLQFQMDQYTDRIFSKNRSGLRQTTLGAKYLFYDPFKKGEKKPNIYSWRANHKYDWKRLIPAVSGYLGVNYTMNNDYVIPDELIFSPKAMLITQHHLDRRWVVVTNFFADKIISKTFNYGYVVTVTYGINEKWSAMLENKGIKGKYYSDGIFTVGATYLLNKNLQLDASISKNIKSSPDLLYGGLGVSWRLDKKHQDPKIKEGKEVKEVKDIKKEERKKSKTSILSEEELDKAAEKAEKQRKKNDKNKIEEVKPVEEKKKRVDDLQESDN</sequence>
<name>A0ABW8P662_9FLAO</name>
<keyword evidence="2" id="KW-0732">Signal</keyword>
<reference evidence="3 4" key="1">
    <citation type="submission" date="2024-02" db="EMBL/GenBank/DDBJ databases">
        <title>Comparative Genomic Analysis of Flavobacterium Species Causing Columnaris Disease of Freshwater Fish in Thailand: Insights into Virulence and Resistance Mechanisms.</title>
        <authorList>
            <person name="Nguyen D."/>
            <person name="Chokmangmeepisarn P."/>
            <person name="Khianchaikhan K."/>
            <person name="Morishita M."/>
            <person name="Bunnoy A."/>
            <person name="Rodkhum C."/>
        </authorList>
    </citation>
    <scope>NUCLEOTIDE SEQUENCE [LARGE SCALE GENOMIC DNA]</scope>
    <source>
        <strain evidence="3 4">CNRT2201</strain>
    </source>
</reference>
<accession>A0ABW8P662</accession>
<dbReference type="Pfam" id="PF13557">
    <property type="entry name" value="Phenol_MetA_deg"/>
    <property type="match status" value="1"/>
</dbReference>
<evidence type="ECO:0000256" key="2">
    <source>
        <dbReference type="SAM" id="SignalP"/>
    </source>
</evidence>
<feature type="chain" id="PRO_5045263079" evidence="2">
    <location>
        <begin position="22"/>
        <end position="358"/>
    </location>
</feature>
<evidence type="ECO:0000256" key="1">
    <source>
        <dbReference type="SAM" id="MobiDB-lite"/>
    </source>
</evidence>
<organism evidence="3 4">
    <name type="scientific">Flavobacterium oreochromis</name>
    <dbReference type="NCBI Taxonomy" id="2906078"/>
    <lineage>
        <taxon>Bacteria</taxon>
        <taxon>Pseudomonadati</taxon>
        <taxon>Bacteroidota</taxon>
        <taxon>Flavobacteriia</taxon>
        <taxon>Flavobacteriales</taxon>
        <taxon>Flavobacteriaceae</taxon>
        <taxon>Flavobacterium</taxon>
    </lineage>
</organism>
<dbReference type="InterPro" id="IPR025737">
    <property type="entry name" value="FApF"/>
</dbReference>
<keyword evidence="4" id="KW-1185">Reference proteome</keyword>
<feature type="compositionally biased region" description="Basic and acidic residues" evidence="1">
    <location>
        <begin position="334"/>
        <end position="352"/>
    </location>
</feature>
<gene>
    <name evidence="3" type="ORF">V3I07_03895</name>
</gene>
<comment type="caution">
    <text evidence="3">The sequence shown here is derived from an EMBL/GenBank/DDBJ whole genome shotgun (WGS) entry which is preliminary data.</text>
</comment>
<evidence type="ECO:0000313" key="3">
    <source>
        <dbReference type="EMBL" id="MFK7000035.1"/>
    </source>
</evidence>
<dbReference type="RefSeq" id="WP_088398101.1">
    <property type="nucleotide sequence ID" value="NZ_JAZGZP010000005.1"/>
</dbReference>
<evidence type="ECO:0000313" key="4">
    <source>
        <dbReference type="Proteomes" id="UP001621706"/>
    </source>
</evidence>
<dbReference type="EMBL" id="JAZGZP010000005">
    <property type="protein sequence ID" value="MFK7000035.1"/>
    <property type="molecule type" value="Genomic_DNA"/>
</dbReference>
<feature type="signal peptide" evidence="2">
    <location>
        <begin position="1"/>
        <end position="21"/>
    </location>
</feature>
<dbReference type="Proteomes" id="UP001621706">
    <property type="component" value="Unassembled WGS sequence"/>
</dbReference>
<protein>
    <submittedName>
        <fullName evidence="3">Transporter</fullName>
    </submittedName>
</protein>
<feature type="region of interest" description="Disordered" evidence="1">
    <location>
        <begin position="318"/>
        <end position="358"/>
    </location>
</feature>
<proteinExistence type="predicted"/>